<sequence length="21" mass="2235">PNMNLDFISGGLLNCNKVVDA</sequence>
<organism evidence="1 2">
    <name type="scientific">Corchorus capsularis</name>
    <name type="common">Jute</name>
    <dbReference type="NCBI Taxonomy" id="210143"/>
    <lineage>
        <taxon>Eukaryota</taxon>
        <taxon>Viridiplantae</taxon>
        <taxon>Streptophyta</taxon>
        <taxon>Embryophyta</taxon>
        <taxon>Tracheophyta</taxon>
        <taxon>Spermatophyta</taxon>
        <taxon>Magnoliopsida</taxon>
        <taxon>eudicotyledons</taxon>
        <taxon>Gunneridae</taxon>
        <taxon>Pentapetalae</taxon>
        <taxon>rosids</taxon>
        <taxon>malvids</taxon>
        <taxon>Malvales</taxon>
        <taxon>Malvaceae</taxon>
        <taxon>Grewioideae</taxon>
        <taxon>Apeibeae</taxon>
        <taxon>Corchorus</taxon>
    </lineage>
</organism>
<feature type="non-terminal residue" evidence="1">
    <location>
        <position position="1"/>
    </location>
</feature>
<reference evidence="1 2" key="1">
    <citation type="submission" date="2013-09" db="EMBL/GenBank/DDBJ databases">
        <title>Corchorus capsularis genome sequencing.</title>
        <authorList>
            <person name="Alam M."/>
            <person name="Haque M.S."/>
            <person name="Islam M.S."/>
            <person name="Emdad E.M."/>
            <person name="Islam M.M."/>
            <person name="Ahmed B."/>
            <person name="Halim A."/>
            <person name="Hossen Q.M.M."/>
            <person name="Hossain M.Z."/>
            <person name="Ahmed R."/>
            <person name="Khan M.M."/>
            <person name="Islam R."/>
            <person name="Rashid M.M."/>
            <person name="Khan S.A."/>
            <person name="Rahman M.S."/>
            <person name="Alam M."/>
        </authorList>
    </citation>
    <scope>NUCLEOTIDE SEQUENCE [LARGE SCALE GENOMIC DNA]</scope>
    <source>
        <strain evidence="2">cv. CVL-1</strain>
        <tissue evidence="1">Whole seedling</tissue>
    </source>
</reference>
<dbReference type="Gramene" id="OMP11578">
    <property type="protein sequence ID" value="OMP11578"/>
    <property type="gene ID" value="CCACVL1_00429"/>
</dbReference>
<proteinExistence type="predicted"/>
<evidence type="ECO:0000313" key="2">
    <source>
        <dbReference type="Proteomes" id="UP000188268"/>
    </source>
</evidence>
<gene>
    <name evidence="1" type="ORF">CCACVL1_00429</name>
</gene>
<protein>
    <submittedName>
        <fullName evidence="1">Uncharacterized protein</fullName>
    </submittedName>
</protein>
<dbReference type="AlphaFoldDB" id="A0A1R3KX11"/>
<accession>A0A1R3KX11</accession>
<dbReference type="Proteomes" id="UP000188268">
    <property type="component" value="Unassembled WGS sequence"/>
</dbReference>
<keyword evidence="2" id="KW-1185">Reference proteome</keyword>
<feature type="non-terminal residue" evidence="1">
    <location>
        <position position="21"/>
    </location>
</feature>
<comment type="caution">
    <text evidence="1">The sequence shown here is derived from an EMBL/GenBank/DDBJ whole genome shotgun (WGS) entry which is preliminary data.</text>
</comment>
<dbReference type="EMBL" id="AWWV01001136">
    <property type="protein sequence ID" value="OMP11578.1"/>
    <property type="molecule type" value="Genomic_DNA"/>
</dbReference>
<evidence type="ECO:0000313" key="1">
    <source>
        <dbReference type="EMBL" id="OMP11578.1"/>
    </source>
</evidence>
<name>A0A1R3KX11_COCAP</name>